<reference evidence="2 3" key="1">
    <citation type="submission" date="2018-06" db="EMBL/GenBank/DDBJ databases">
        <title>Genomic Encyclopedia of Archaeal and Bacterial Type Strains, Phase II (KMG-II): from individual species to whole genera.</title>
        <authorList>
            <person name="Goeker M."/>
        </authorList>
    </citation>
    <scope>NUCLEOTIDE SEQUENCE [LARGE SCALE GENOMIC DNA]</scope>
    <source>
        <strain evidence="2 3">DSM 6779</strain>
    </source>
</reference>
<dbReference type="EMBL" id="QKZK01000013">
    <property type="protein sequence ID" value="PZX16450.1"/>
    <property type="molecule type" value="Genomic_DNA"/>
</dbReference>
<keyword evidence="3" id="KW-1185">Reference proteome</keyword>
<name>A0A2W7N8U1_9BACT</name>
<feature type="domain" description="Helix-turn-helix" evidence="1">
    <location>
        <begin position="3"/>
        <end position="41"/>
    </location>
</feature>
<accession>A0A2W7N8U1</accession>
<organism evidence="2 3">
    <name type="scientific">Breznakibacter xylanolyticus</name>
    <dbReference type="NCBI Taxonomy" id="990"/>
    <lineage>
        <taxon>Bacteria</taxon>
        <taxon>Pseudomonadati</taxon>
        <taxon>Bacteroidota</taxon>
        <taxon>Bacteroidia</taxon>
        <taxon>Marinilabiliales</taxon>
        <taxon>Marinilabiliaceae</taxon>
        <taxon>Breznakibacter</taxon>
    </lineage>
</organism>
<sequence>MLEVQTLIGVSKRTLYRMIERKELIIGKFGRRTVVRRSDIETIFGKPYNKPTQKAKTPITEFYTLKEAQDKHNIKYDYLNNIIQKHKIPKTTFNGKTYISKVHIDKYFKKIEEETEHITNWYSIQEIQEKYNLSRDQIYLRVHDHHVPKQKNGRFIKISKIHFDEIMTISI</sequence>
<protein>
    <submittedName>
        <fullName evidence="2">Excisionase family DNA binding protein</fullName>
    </submittedName>
</protein>
<dbReference type="Pfam" id="PF12728">
    <property type="entry name" value="HTH_17"/>
    <property type="match status" value="1"/>
</dbReference>
<evidence type="ECO:0000313" key="2">
    <source>
        <dbReference type="EMBL" id="PZX16450.1"/>
    </source>
</evidence>
<dbReference type="InterPro" id="IPR041657">
    <property type="entry name" value="HTH_17"/>
</dbReference>
<gene>
    <name evidence="2" type="ORF">LX69_01945</name>
</gene>
<dbReference type="Proteomes" id="UP000249239">
    <property type="component" value="Unassembled WGS sequence"/>
</dbReference>
<proteinExistence type="predicted"/>
<evidence type="ECO:0000259" key="1">
    <source>
        <dbReference type="Pfam" id="PF12728"/>
    </source>
</evidence>
<evidence type="ECO:0000313" key="3">
    <source>
        <dbReference type="Proteomes" id="UP000249239"/>
    </source>
</evidence>
<dbReference type="AlphaFoldDB" id="A0A2W7N8U1"/>
<comment type="caution">
    <text evidence="2">The sequence shown here is derived from an EMBL/GenBank/DDBJ whole genome shotgun (WGS) entry which is preliminary data.</text>
</comment>